<keyword evidence="2" id="KW-1185">Reference proteome</keyword>
<sequence>MNLLMCGVITEWLQNPDFSNIRLSETIESIFHWVIEFSSLIIVPWVAGEMSVHLDKLKVAFYDKLRLRLLFYTGYLEEPQP</sequence>
<dbReference type="EMBL" id="BMAO01000799">
    <property type="protein sequence ID" value="GFQ69254.1"/>
    <property type="molecule type" value="Genomic_DNA"/>
</dbReference>
<gene>
    <name evidence="1" type="ORF">TNCT_395801</name>
</gene>
<organism evidence="1 2">
    <name type="scientific">Trichonephila clavata</name>
    <name type="common">Joro spider</name>
    <name type="synonym">Nephila clavata</name>
    <dbReference type="NCBI Taxonomy" id="2740835"/>
    <lineage>
        <taxon>Eukaryota</taxon>
        <taxon>Metazoa</taxon>
        <taxon>Ecdysozoa</taxon>
        <taxon>Arthropoda</taxon>
        <taxon>Chelicerata</taxon>
        <taxon>Arachnida</taxon>
        <taxon>Araneae</taxon>
        <taxon>Araneomorphae</taxon>
        <taxon>Entelegynae</taxon>
        <taxon>Araneoidea</taxon>
        <taxon>Nephilidae</taxon>
        <taxon>Trichonephila</taxon>
    </lineage>
</organism>
<dbReference type="AlphaFoldDB" id="A0A8X6F4E4"/>
<reference evidence="1" key="1">
    <citation type="submission" date="2020-07" db="EMBL/GenBank/DDBJ databases">
        <title>Multicomponent nature underlies the extraordinary mechanical properties of spider dragline silk.</title>
        <authorList>
            <person name="Kono N."/>
            <person name="Nakamura H."/>
            <person name="Mori M."/>
            <person name="Yoshida Y."/>
            <person name="Ohtoshi R."/>
            <person name="Malay A.D."/>
            <person name="Moran D.A.P."/>
            <person name="Tomita M."/>
            <person name="Numata K."/>
            <person name="Arakawa K."/>
        </authorList>
    </citation>
    <scope>NUCLEOTIDE SEQUENCE</scope>
</reference>
<evidence type="ECO:0000313" key="1">
    <source>
        <dbReference type="EMBL" id="GFQ69254.1"/>
    </source>
</evidence>
<evidence type="ECO:0000313" key="2">
    <source>
        <dbReference type="Proteomes" id="UP000887116"/>
    </source>
</evidence>
<proteinExistence type="predicted"/>
<comment type="caution">
    <text evidence="1">The sequence shown here is derived from an EMBL/GenBank/DDBJ whole genome shotgun (WGS) entry which is preliminary data.</text>
</comment>
<protein>
    <submittedName>
        <fullName evidence="1">Uncharacterized protein</fullName>
    </submittedName>
</protein>
<dbReference type="Proteomes" id="UP000887116">
    <property type="component" value="Unassembled WGS sequence"/>
</dbReference>
<accession>A0A8X6F4E4</accession>
<name>A0A8X6F4E4_TRICU</name>